<dbReference type="PANTHER" id="PTHR10514:SF45">
    <property type="entry name" value="ANGIOTENSIN-CONVERTING ENZYME"/>
    <property type="match status" value="1"/>
</dbReference>
<evidence type="ECO:0000313" key="20">
    <source>
        <dbReference type="EMBL" id="KZS06661.1"/>
    </source>
</evidence>
<dbReference type="GO" id="GO:0005886">
    <property type="term" value="C:plasma membrane"/>
    <property type="evidence" value="ECO:0007669"/>
    <property type="project" value="UniProtKB-SubCell"/>
</dbReference>
<keyword evidence="9 11" id="KW-0325">Glycoprotein</keyword>
<evidence type="ECO:0000256" key="18">
    <source>
        <dbReference type="RuleBase" id="RU361144"/>
    </source>
</evidence>
<feature type="transmembrane region" description="Helical" evidence="19">
    <location>
        <begin position="250"/>
        <end position="271"/>
    </location>
</feature>
<feature type="binding site" evidence="14">
    <location>
        <position position="726"/>
    </location>
    <ligand>
        <name>Zn(2+)</name>
        <dbReference type="ChEBI" id="CHEBI:29105"/>
        <label>1</label>
        <note>catalytic</note>
    </ligand>
</feature>
<dbReference type="CDD" id="cd06461">
    <property type="entry name" value="M2_ACE"/>
    <property type="match status" value="1"/>
</dbReference>
<keyword evidence="7 19" id="KW-0472">Membrane</keyword>
<evidence type="ECO:0000256" key="6">
    <source>
        <dbReference type="ARBA" id="ARBA00022989"/>
    </source>
</evidence>
<feature type="active site" description="Proton acceptor 2" evidence="12">
    <location>
        <position position="727"/>
    </location>
</feature>
<dbReference type="Pfam" id="PF08395">
    <property type="entry name" value="7tm_7"/>
    <property type="match status" value="1"/>
</dbReference>
<dbReference type="SUPFAM" id="SSF55486">
    <property type="entry name" value="Metalloproteases ('zincins'), catalytic domain"/>
    <property type="match status" value="1"/>
</dbReference>
<evidence type="ECO:0000256" key="8">
    <source>
        <dbReference type="ARBA" id="ARBA00023157"/>
    </source>
</evidence>
<accession>A0A164PAP3</accession>
<feature type="active site" description="Proton donor 2" evidence="12">
    <location>
        <position position="858"/>
    </location>
</feature>
<dbReference type="EMBL" id="LRGB01002648">
    <property type="protein sequence ID" value="KZS06661.1"/>
    <property type="molecule type" value="Genomic_DNA"/>
</dbReference>
<sequence length="984" mass="113585">MPTVKESSAWAEDRQRRKLDFEWSLKPMTTLMRCVGIPLDFRDYRQLISDRCSWFVTGFALLLFFIDAECQFSLTATIIYDAIYPQSSNNSSRSATFKWNNSINSINYMVLILGSHAILLAVSQIDWPHLVQVLHRIEQTRFYNERHFKKFRIPSFVGLAASVTELISSVTVIWFAWVDSPFLYQLMVLGFLFLGLVLIAFYHVCILCWIAYLMMNALGQDIKACSGKDIKQCSSQLKLWKATYYLTGEFVHYINCCFGPFLFLLTTSYFVRMTNNSFYMFSILTYSHDKGHEAKVYTLIIFLIKDWISFVALTYIPSLVRKEAMNITRKLQNLKFEDNALKRQAELLRMEVSLSLPQITAAGFFDIDCKLIPTVSPTPRNHLLEYRHSAEQWLSTVNRALEHAANRQAILSWQIHTNRTSEAVKEFSNEEQSRFALNEHLCQLRKRWVMALLSQTQQKMMSRLCHGIRLNEEQTRVLVETSARLQAIYSEAVVNVAGLNYTGESEIKELMAKSQNYSVLLEAWTGWRNAVGPPSKELFSRMIEINNLGVQAAGFSDTSEIWKNELGIKNLEQVVDNLFATIQPLYIQLYAFVRGRLAAIDKTGTVHPDRPLPAHVLGNMWAQNWEPLLPRLMPNATLSGGEEATQVLRRRYSSFTQLVVVAQDFFLSLGFPPLPLNFWTRSQFVRPTDGTKPVCHGSATNFYSRDDVRLMMCGEINEDDFYTLHHEMGHLYYFLAYNHQPFLFRSGASSAFHEAIGDSIIYAAMTTQHRRRLGFLHSDNNVNQKDLEIVNLLRQALVKIPLLPYSLSLEKWRWAVMAGQIKPDQYNRAWWNMKLKYQGIVPPIPRSEKDFDPASKFHIISNTPYIRYFLSSILQVQIFQALCDASQQGPRFGKPLNQCDIYGSVEAGNRLREMLSLGSSRPWNVALKVLTHEQNPTIDARPLMDYYRPLHEWLLSENRRLNYTVDIHEDISVFNNIEDLAANF</sequence>
<keyword evidence="8 15" id="KW-1015">Disulfide bond</keyword>
<comment type="subcellular location">
    <subcellularLocation>
        <location evidence="1">Cell membrane</location>
        <topology evidence="1">Multi-pass membrane protein</topology>
    </subcellularLocation>
</comment>
<evidence type="ECO:0000313" key="21">
    <source>
        <dbReference type="Proteomes" id="UP000076858"/>
    </source>
</evidence>
<dbReference type="GO" id="GO:0008241">
    <property type="term" value="F:peptidyl-dipeptidase activity"/>
    <property type="evidence" value="ECO:0007669"/>
    <property type="project" value="InterPro"/>
</dbReference>
<dbReference type="InterPro" id="IPR001548">
    <property type="entry name" value="Peptidase_M2"/>
</dbReference>
<dbReference type="Pfam" id="PF01401">
    <property type="entry name" value="Peptidase_M2"/>
    <property type="match status" value="1"/>
</dbReference>
<evidence type="ECO:0000256" key="2">
    <source>
        <dbReference type="ARBA" id="ARBA00008139"/>
    </source>
</evidence>
<feature type="disulfide bond" evidence="15">
    <location>
        <begin position="883"/>
        <end position="899"/>
    </location>
</feature>
<dbReference type="EC" id="3.4.-.-" evidence="18"/>
<dbReference type="PROSITE" id="PS52011">
    <property type="entry name" value="PEPTIDASE_M2"/>
    <property type="match status" value="1"/>
</dbReference>
<feature type="disulfide bond" evidence="15 17">
    <location>
        <begin position="695"/>
        <end position="713"/>
    </location>
</feature>
<dbReference type="GO" id="GO:0006508">
    <property type="term" value="P:proteolysis"/>
    <property type="evidence" value="ECO:0007669"/>
    <property type="project" value="UniProtKB-KW"/>
</dbReference>
<evidence type="ECO:0000256" key="11">
    <source>
        <dbReference type="PIRSR" id="PIRSR601548-10"/>
    </source>
</evidence>
<name>A0A164PAP3_9CRUS</name>
<feature type="transmembrane region" description="Helical" evidence="19">
    <location>
        <begin position="156"/>
        <end position="177"/>
    </location>
</feature>
<protein>
    <recommendedName>
        <fullName evidence="18">Angiotensin-converting enzyme</fullName>
        <ecNumber evidence="18">3.4.-.-</ecNumber>
    </recommendedName>
</protein>
<keyword evidence="18" id="KW-0378">Hydrolase</keyword>
<evidence type="ECO:0000256" key="5">
    <source>
        <dbReference type="ARBA" id="ARBA00022729"/>
    </source>
</evidence>
<comment type="cofactor">
    <cofactor evidence="18">
        <name>Zn(2+)</name>
        <dbReference type="ChEBI" id="CHEBI:29105"/>
    </cofactor>
    <text evidence="18">Binds 1 zinc ion per subunit.</text>
</comment>
<dbReference type="GO" id="GO:0008237">
    <property type="term" value="F:metallopeptidase activity"/>
    <property type="evidence" value="ECO:0007669"/>
    <property type="project" value="UniProtKB-KW"/>
</dbReference>
<feature type="transmembrane region" description="Helical" evidence="19">
    <location>
        <begin position="296"/>
        <end position="320"/>
    </location>
</feature>
<dbReference type="Gene3D" id="1.10.1370.30">
    <property type="match status" value="1"/>
</dbReference>
<feature type="active site" description="Proton acceptor 1" evidence="10">
    <location>
        <position position="727"/>
    </location>
</feature>
<dbReference type="STRING" id="35525.A0A164PAP3"/>
<feature type="transmembrane region" description="Helical" evidence="19">
    <location>
        <begin position="103"/>
        <end position="122"/>
    </location>
</feature>
<feature type="binding site" evidence="14">
    <location>
        <position position="730"/>
    </location>
    <ligand>
        <name>Zn(2+)</name>
        <dbReference type="ChEBI" id="CHEBI:29105"/>
        <label>1</label>
        <note>catalytic</note>
    </ligand>
</feature>
<evidence type="ECO:0000256" key="3">
    <source>
        <dbReference type="ARBA" id="ARBA00022475"/>
    </source>
</evidence>
<keyword evidence="14 18" id="KW-0862">Zinc</keyword>
<keyword evidence="18" id="KW-0645">Protease</keyword>
<comment type="caution">
    <text evidence="20">The sequence shown here is derived from an EMBL/GenBank/DDBJ whole genome shotgun (WGS) entry which is preliminary data.</text>
</comment>
<feature type="binding site" evidence="13">
    <location>
        <position position="867"/>
    </location>
    <ligand>
        <name>chloride</name>
        <dbReference type="ChEBI" id="CHEBI:17996"/>
        <label>1</label>
    </ligand>
</feature>
<feature type="transmembrane region" description="Helical" evidence="19">
    <location>
        <begin position="183"/>
        <end position="213"/>
    </location>
</feature>
<evidence type="ECO:0000256" key="17">
    <source>
        <dbReference type="PROSITE-ProRule" id="PRU01355"/>
    </source>
</evidence>
<feature type="binding site" evidence="16">
    <location>
        <position position="730"/>
    </location>
    <ligand>
        <name>Zn(2+)</name>
        <dbReference type="ChEBI" id="CHEBI:29105"/>
        <label>2</label>
        <note>catalytic</note>
    </ligand>
</feature>
<dbReference type="OrthoDB" id="10029630at2759"/>
<evidence type="ECO:0000256" key="15">
    <source>
        <dbReference type="PIRSR" id="PIRSR601548-4"/>
    </source>
</evidence>
<dbReference type="PRINTS" id="PR00791">
    <property type="entry name" value="PEPDIPTASEA"/>
</dbReference>
<gene>
    <name evidence="20" type="ORF">APZ42_029774</name>
</gene>
<comment type="caution">
    <text evidence="17">Lacks conserved residue(s) required for the propagation of feature annotation.</text>
</comment>
<dbReference type="PANTHER" id="PTHR10514">
    <property type="entry name" value="ANGIOTENSIN-CONVERTING ENZYME"/>
    <property type="match status" value="1"/>
</dbReference>
<organism evidence="20 21">
    <name type="scientific">Daphnia magna</name>
    <dbReference type="NCBI Taxonomy" id="35525"/>
    <lineage>
        <taxon>Eukaryota</taxon>
        <taxon>Metazoa</taxon>
        <taxon>Ecdysozoa</taxon>
        <taxon>Arthropoda</taxon>
        <taxon>Crustacea</taxon>
        <taxon>Branchiopoda</taxon>
        <taxon>Diplostraca</taxon>
        <taxon>Cladocera</taxon>
        <taxon>Anomopoda</taxon>
        <taxon>Daphniidae</taxon>
        <taxon>Daphnia</taxon>
    </lineage>
</organism>
<keyword evidence="21" id="KW-1185">Reference proteome</keyword>
<keyword evidence="18" id="KW-0482">Metalloprotease</keyword>
<evidence type="ECO:0000256" key="9">
    <source>
        <dbReference type="ARBA" id="ARBA00023180"/>
    </source>
</evidence>
<dbReference type="InterPro" id="IPR013604">
    <property type="entry name" value="7TM_chemorcpt"/>
</dbReference>
<evidence type="ECO:0000256" key="14">
    <source>
        <dbReference type="PIRSR" id="PIRSR601548-3"/>
    </source>
</evidence>
<keyword evidence="5" id="KW-0732">Signal</keyword>
<feature type="binding site" evidence="16">
    <location>
        <position position="726"/>
    </location>
    <ligand>
        <name>Zn(2+)</name>
        <dbReference type="ChEBI" id="CHEBI:29105"/>
        <label>2</label>
        <note>catalytic</note>
    </ligand>
</feature>
<evidence type="ECO:0000256" key="19">
    <source>
        <dbReference type="SAM" id="Phobius"/>
    </source>
</evidence>
<dbReference type="Proteomes" id="UP000076858">
    <property type="component" value="Unassembled WGS sequence"/>
</dbReference>
<evidence type="ECO:0000256" key="10">
    <source>
        <dbReference type="PIRSR" id="PIRSR601548-1"/>
    </source>
</evidence>
<evidence type="ECO:0000256" key="16">
    <source>
        <dbReference type="PIRSR" id="PIRSR601548-8"/>
    </source>
</evidence>
<evidence type="ECO:0000256" key="1">
    <source>
        <dbReference type="ARBA" id="ARBA00004651"/>
    </source>
</evidence>
<feature type="active site" description="Proton donor 1" evidence="10">
    <location>
        <position position="858"/>
    </location>
</feature>
<evidence type="ECO:0000256" key="12">
    <source>
        <dbReference type="PIRSR" id="PIRSR601548-11"/>
    </source>
</evidence>
<feature type="glycosylation site" description="N-linked (GlcNAc...) asparagine" evidence="11">
    <location>
        <position position="418"/>
    </location>
</feature>
<dbReference type="GO" id="GO:0004180">
    <property type="term" value="F:carboxypeptidase activity"/>
    <property type="evidence" value="ECO:0007669"/>
    <property type="project" value="UniProtKB-KW"/>
</dbReference>
<keyword evidence="14 18" id="KW-0479">Metal-binding</keyword>
<proteinExistence type="inferred from homology"/>
<keyword evidence="4 19" id="KW-0812">Transmembrane</keyword>
<evidence type="ECO:0000256" key="4">
    <source>
        <dbReference type="ARBA" id="ARBA00022692"/>
    </source>
</evidence>
<keyword evidence="18" id="KW-0121">Carboxypeptidase</keyword>
<comment type="similarity">
    <text evidence="2 17 18">Belongs to the peptidase M2 family.</text>
</comment>
<dbReference type="GO" id="GO:0050909">
    <property type="term" value="P:sensory perception of taste"/>
    <property type="evidence" value="ECO:0007669"/>
    <property type="project" value="InterPro"/>
</dbReference>
<reference evidence="20 21" key="1">
    <citation type="submission" date="2016-03" db="EMBL/GenBank/DDBJ databases">
        <title>EvidentialGene: Evidence-directed Construction of Genes on Genomes.</title>
        <authorList>
            <person name="Gilbert D.G."/>
            <person name="Choi J.-H."/>
            <person name="Mockaitis K."/>
            <person name="Colbourne J."/>
            <person name="Pfrender M."/>
        </authorList>
    </citation>
    <scope>NUCLEOTIDE SEQUENCE [LARGE SCALE GENOMIC DNA]</scope>
    <source>
        <strain evidence="20 21">Xinb3</strain>
        <tissue evidence="20">Complete organism</tissue>
    </source>
</reference>
<feature type="binding site" evidence="14">
    <location>
        <position position="754"/>
    </location>
    <ligand>
        <name>Zn(2+)</name>
        <dbReference type="ChEBI" id="CHEBI:29105"/>
        <label>1</label>
        <note>catalytic</note>
    </ligand>
</feature>
<dbReference type="AlphaFoldDB" id="A0A164PAP3"/>
<evidence type="ECO:0000256" key="13">
    <source>
        <dbReference type="PIRSR" id="PIRSR601548-2"/>
    </source>
</evidence>
<keyword evidence="3" id="KW-1003">Cell membrane</keyword>
<keyword evidence="6 19" id="KW-1133">Transmembrane helix</keyword>
<feature type="binding site" evidence="16">
    <location>
        <position position="754"/>
    </location>
    <ligand>
        <name>Zn(2+)</name>
        <dbReference type="ChEBI" id="CHEBI:29105"/>
        <label>2</label>
        <note>catalytic</note>
    </ligand>
</feature>
<dbReference type="GO" id="GO:0046872">
    <property type="term" value="F:metal ion binding"/>
    <property type="evidence" value="ECO:0007669"/>
    <property type="project" value="UniProtKB-KW"/>
</dbReference>
<evidence type="ECO:0000256" key="7">
    <source>
        <dbReference type="ARBA" id="ARBA00023136"/>
    </source>
</evidence>